<feature type="transmembrane region" description="Helical" evidence="1">
    <location>
        <begin position="47"/>
        <end position="68"/>
    </location>
</feature>
<dbReference type="AlphaFoldDB" id="A0AB33TF29"/>
<organism evidence="2 3">
    <name type="scientific">Mycobacteroides abscessus</name>
    <dbReference type="NCBI Taxonomy" id="36809"/>
    <lineage>
        <taxon>Bacteria</taxon>
        <taxon>Bacillati</taxon>
        <taxon>Actinomycetota</taxon>
        <taxon>Actinomycetes</taxon>
        <taxon>Mycobacteriales</taxon>
        <taxon>Mycobacteriaceae</taxon>
        <taxon>Mycobacteroides</taxon>
    </lineage>
</organism>
<name>A0AB33TF29_9MYCO</name>
<dbReference type="Proteomes" id="UP000038487">
    <property type="component" value="Unassembled WGS sequence"/>
</dbReference>
<reference evidence="2 3" key="1">
    <citation type="submission" date="2015-03" db="EMBL/GenBank/DDBJ databases">
        <authorList>
            <consortium name="Pathogen Informatics"/>
            <person name="Murphy D."/>
        </authorList>
    </citation>
    <scope>NUCLEOTIDE SEQUENCE [LARGE SCALE GENOMIC DNA]</scope>
    <source>
        <strain evidence="2 3">PAP036</strain>
    </source>
</reference>
<sequence length="94" mass="9553">MRRECVVDSSVGDGLGFLIAAPSILFGTMAVTGVLFALTVSLVQRAWSVYAAIGAAVLAAAVVVAVAVSCVYDTGTANDSCPNGIPHFGWPLPV</sequence>
<keyword evidence="1" id="KW-0472">Membrane</keyword>
<dbReference type="EMBL" id="CSUW01000018">
    <property type="protein sequence ID" value="CPT69200.1"/>
    <property type="molecule type" value="Genomic_DNA"/>
</dbReference>
<evidence type="ECO:0008006" key="4">
    <source>
        <dbReference type="Google" id="ProtNLM"/>
    </source>
</evidence>
<evidence type="ECO:0000313" key="3">
    <source>
        <dbReference type="Proteomes" id="UP000038487"/>
    </source>
</evidence>
<protein>
    <recommendedName>
        <fullName evidence="4">Integral membrane protein</fullName>
    </recommendedName>
</protein>
<gene>
    <name evidence="2" type="ORF">ERS075527_05301</name>
</gene>
<evidence type="ECO:0000313" key="2">
    <source>
        <dbReference type="EMBL" id="CPT69200.1"/>
    </source>
</evidence>
<accession>A0AB33TF29</accession>
<proteinExistence type="predicted"/>
<comment type="caution">
    <text evidence="2">The sequence shown here is derived from an EMBL/GenBank/DDBJ whole genome shotgun (WGS) entry which is preliminary data.</text>
</comment>
<feature type="transmembrane region" description="Helical" evidence="1">
    <location>
        <begin position="15"/>
        <end position="40"/>
    </location>
</feature>
<keyword evidence="1" id="KW-1133">Transmembrane helix</keyword>
<evidence type="ECO:0000256" key="1">
    <source>
        <dbReference type="SAM" id="Phobius"/>
    </source>
</evidence>
<keyword evidence="1" id="KW-0812">Transmembrane</keyword>